<feature type="transmembrane region" description="Helical" evidence="1">
    <location>
        <begin position="125"/>
        <end position="142"/>
    </location>
</feature>
<feature type="transmembrane region" description="Helical" evidence="1">
    <location>
        <begin position="190"/>
        <end position="212"/>
    </location>
</feature>
<organism evidence="2 3">
    <name type="scientific">Shewanella pneumatophori</name>
    <dbReference type="NCBI Taxonomy" id="314092"/>
    <lineage>
        <taxon>Bacteria</taxon>
        <taxon>Pseudomonadati</taxon>
        <taxon>Pseudomonadota</taxon>
        <taxon>Gammaproteobacteria</taxon>
        <taxon>Alteromonadales</taxon>
        <taxon>Shewanellaceae</taxon>
        <taxon>Shewanella</taxon>
    </lineage>
</organism>
<feature type="transmembrane region" description="Helical" evidence="1">
    <location>
        <begin position="66"/>
        <end position="89"/>
    </location>
</feature>
<evidence type="ECO:0000256" key="1">
    <source>
        <dbReference type="SAM" id="Phobius"/>
    </source>
</evidence>
<name>A0A9X2CE76_9GAMM</name>
<accession>A0A9X2CE76</accession>
<reference evidence="2" key="1">
    <citation type="submission" date="2022-01" db="EMBL/GenBank/DDBJ databases">
        <title>Whole genome-based taxonomy of the Shewanellaceae.</title>
        <authorList>
            <person name="Martin-Rodriguez A.J."/>
        </authorList>
    </citation>
    <scope>NUCLEOTIDE SEQUENCE</scope>
    <source>
        <strain evidence="2">KCTC 23973</strain>
    </source>
</reference>
<proteinExistence type="predicted"/>
<feature type="transmembrane region" description="Helical" evidence="1">
    <location>
        <begin position="96"/>
        <end position="119"/>
    </location>
</feature>
<evidence type="ECO:0000313" key="2">
    <source>
        <dbReference type="EMBL" id="MCL1140013.1"/>
    </source>
</evidence>
<dbReference type="AlphaFoldDB" id="A0A9X2CE76"/>
<keyword evidence="1" id="KW-0472">Membrane</keyword>
<evidence type="ECO:0008006" key="4">
    <source>
        <dbReference type="Google" id="ProtNLM"/>
    </source>
</evidence>
<comment type="caution">
    <text evidence="2">The sequence shown here is derived from an EMBL/GenBank/DDBJ whole genome shotgun (WGS) entry which is preliminary data.</text>
</comment>
<dbReference type="EMBL" id="JAKILB010000011">
    <property type="protein sequence ID" value="MCL1140013.1"/>
    <property type="molecule type" value="Genomic_DNA"/>
</dbReference>
<dbReference type="Proteomes" id="UP001139293">
    <property type="component" value="Unassembled WGS sequence"/>
</dbReference>
<dbReference type="RefSeq" id="WP_248951087.1">
    <property type="nucleotide sequence ID" value="NZ_JAKILB010000011.1"/>
</dbReference>
<feature type="transmembrane region" description="Helical" evidence="1">
    <location>
        <begin position="17"/>
        <end position="39"/>
    </location>
</feature>
<sequence>MDETLQNQSMRNDHHRLIVVLIFLGGLIAAVGVSTSVWLEYQNIGWQVINLRTDFLGDYTYTRYAFIYNISLMVAGLCIMLSMVSLLLLKLGYFSHYLACIGIFVGLCVILMGIFPINYLWPHRLVSTSFLVATVVMYFLCISDRFNHNSACSWPVFIISVFGFIASSGLIFQLNWQTLDFDPCEQHHLWGHYCLMTITLWAQTNIVMLWCLGHAWSIRQMAIKNHLELSQRYFATE</sequence>
<keyword evidence="3" id="KW-1185">Reference proteome</keyword>
<evidence type="ECO:0000313" key="3">
    <source>
        <dbReference type="Proteomes" id="UP001139293"/>
    </source>
</evidence>
<keyword evidence="1" id="KW-1133">Transmembrane helix</keyword>
<feature type="transmembrane region" description="Helical" evidence="1">
    <location>
        <begin position="154"/>
        <end position="174"/>
    </location>
</feature>
<protein>
    <recommendedName>
        <fullName evidence="4">DUF998 domain-containing protein</fullName>
    </recommendedName>
</protein>
<keyword evidence="1" id="KW-0812">Transmembrane</keyword>
<gene>
    <name evidence="2" type="ORF">L2740_15815</name>
</gene>